<dbReference type="Pfam" id="PF06146">
    <property type="entry name" value="PsiE"/>
    <property type="match status" value="1"/>
</dbReference>
<evidence type="ECO:0000256" key="5">
    <source>
        <dbReference type="ARBA" id="ARBA00023136"/>
    </source>
</evidence>
<dbReference type="Proteomes" id="UP000661649">
    <property type="component" value="Unassembled WGS sequence"/>
</dbReference>
<evidence type="ECO:0000313" key="7">
    <source>
        <dbReference type="EMBL" id="MBC8628503.1"/>
    </source>
</evidence>
<keyword evidence="8" id="KW-1185">Reference proteome</keyword>
<evidence type="ECO:0000256" key="4">
    <source>
        <dbReference type="ARBA" id="ARBA00022989"/>
    </source>
</evidence>
<comment type="subcellular location">
    <subcellularLocation>
        <location evidence="1">Cell membrane</location>
        <topology evidence="1">Multi-pass membrane protein</topology>
    </subcellularLocation>
</comment>
<keyword evidence="2" id="KW-1003">Cell membrane</keyword>
<protein>
    <submittedName>
        <fullName evidence="7">Transporter</fullName>
    </submittedName>
</protein>
<accession>A0ABR7PB09</accession>
<proteinExistence type="predicted"/>
<name>A0ABR7PB09_9FIRM</name>
<gene>
    <name evidence="7" type="ORF">H8712_07730</name>
</gene>
<sequence>MKKKLNEIIYTISRYTEIFLSLIILTVIVLLIIPVVYDFVQHPLLEITAHDFTTFLGNVLTLLIGVEFVKMLAKHTAETLLEVLMFALARQMVVVHETMVDTLIGIVALGAIFAIRKYLLLKTPDKQKIYDKL</sequence>
<feature type="transmembrane region" description="Helical" evidence="6">
    <location>
        <begin position="20"/>
        <end position="40"/>
    </location>
</feature>
<dbReference type="InterPro" id="IPR020948">
    <property type="entry name" value="P_starv_induced_PsiE-like"/>
</dbReference>
<evidence type="ECO:0000256" key="3">
    <source>
        <dbReference type="ARBA" id="ARBA00022692"/>
    </source>
</evidence>
<reference evidence="7 8" key="1">
    <citation type="submission" date="2020-08" db="EMBL/GenBank/DDBJ databases">
        <title>Genome public.</title>
        <authorList>
            <person name="Liu C."/>
            <person name="Sun Q."/>
        </authorList>
    </citation>
    <scope>NUCLEOTIDE SEQUENCE [LARGE SCALE GENOMIC DNA]</scope>
    <source>
        <strain evidence="7 8">3_YM_SP_D4_24.mj</strain>
    </source>
</reference>
<feature type="transmembrane region" description="Helical" evidence="6">
    <location>
        <begin position="52"/>
        <end position="72"/>
    </location>
</feature>
<evidence type="ECO:0000256" key="1">
    <source>
        <dbReference type="ARBA" id="ARBA00004651"/>
    </source>
</evidence>
<keyword evidence="3 6" id="KW-0812">Transmembrane</keyword>
<keyword evidence="5 6" id="KW-0472">Membrane</keyword>
<evidence type="ECO:0000256" key="6">
    <source>
        <dbReference type="SAM" id="Phobius"/>
    </source>
</evidence>
<evidence type="ECO:0000313" key="8">
    <source>
        <dbReference type="Proteomes" id="UP000661649"/>
    </source>
</evidence>
<feature type="transmembrane region" description="Helical" evidence="6">
    <location>
        <begin position="102"/>
        <end position="119"/>
    </location>
</feature>
<organism evidence="7 8">
    <name type="scientific">Blautia stercoris</name>
    <dbReference type="NCBI Taxonomy" id="871664"/>
    <lineage>
        <taxon>Bacteria</taxon>
        <taxon>Bacillati</taxon>
        <taxon>Bacillota</taxon>
        <taxon>Clostridia</taxon>
        <taxon>Lachnospirales</taxon>
        <taxon>Lachnospiraceae</taxon>
        <taxon>Blautia</taxon>
    </lineage>
</organism>
<evidence type="ECO:0000256" key="2">
    <source>
        <dbReference type="ARBA" id="ARBA00022475"/>
    </source>
</evidence>
<comment type="caution">
    <text evidence="7">The sequence shown here is derived from an EMBL/GenBank/DDBJ whole genome shotgun (WGS) entry which is preliminary data.</text>
</comment>
<dbReference type="EMBL" id="JACRTP010000003">
    <property type="protein sequence ID" value="MBC8628503.1"/>
    <property type="molecule type" value="Genomic_DNA"/>
</dbReference>
<keyword evidence="4 6" id="KW-1133">Transmembrane helix</keyword>